<evidence type="ECO:0000256" key="3">
    <source>
        <dbReference type="ARBA" id="ARBA00022448"/>
    </source>
</evidence>
<feature type="transmembrane region" description="Helical" evidence="8">
    <location>
        <begin position="321"/>
        <end position="343"/>
    </location>
</feature>
<dbReference type="PANTHER" id="PTHR31563:SF10">
    <property type="entry name" value="ION CHANNEL POLLUX-RELATED"/>
    <property type="match status" value="1"/>
</dbReference>
<protein>
    <submittedName>
        <fullName evidence="11">Uncharacterized protein</fullName>
    </submittedName>
</protein>
<dbReference type="Gene3D" id="3.40.50.720">
    <property type="entry name" value="NAD(P)-binding Rossmann-like Domain"/>
    <property type="match status" value="1"/>
</dbReference>
<dbReference type="InterPro" id="IPR003148">
    <property type="entry name" value="RCK_N"/>
</dbReference>
<evidence type="ECO:0000256" key="7">
    <source>
        <dbReference type="ARBA" id="ARBA00023136"/>
    </source>
</evidence>
<feature type="transmembrane region" description="Helical" evidence="8">
    <location>
        <begin position="243"/>
        <end position="261"/>
    </location>
</feature>
<dbReference type="Pfam" id="PF22614">
    <property type="entry name" value="Slo-like_RCK"/>
    <property type="match status" value="1"/>
</dbReference>
<feature type="transmembrane region" description="Helical" evidence="8">
    <location>
        <begin position="372"/>
        <end position="396"/>
    </location>
</feature>
<evidence type="ECO:0000256" key="4">
    <source>
        <dbReference type="ARBA" id="ARBA00022692"/>
    </source>
</evidence>
<dbReference type="AlphaFoldDB" id="A0ABD3QUC6"/>
<dbReference type="SUPFAM" id="SSF81324">
    <property type="entry name" value="Voltage-gated potassium channels"/>
    <property type="match status" value="1"/>
</dbReference>
<organism evidence="11 12">
    <name type="scientific">Cyclotella cryptica</name>
    <dbReference type="NCBI Taxonomy" id="29204"/>
    <lineage>
        <taxon>Eukaryota</taxon>
        <taxon>Sar</taxon>
        <taxon>Stramenopiles</taxon>
        <taxon>Ochrophyta</taxon>
        <taxon>Bacillariophyta</taxon>
        <taxon>Coscinodiscophyceae</taxon>
        <taxon>Thalassiosirophycidae</taxon>
        <taxon>Stephanodiscales</taxon>
        <taxon>Stephanodiscaceae</taxon>
        <taxon>Cyclotella</taxon>
    </lineage>
</organism>
<evidence type="ECO:0000259" key="10">
    <source>
        <dbReference type="Pfam" id="PF22614"/>
    </source>
</evidence>
<comment type="caution">
    <text evidence="11">The sequence shown here is derived from an EMBL/GenBank/DDBJ whole genome shotgun (WGS) entry which is preliminary data.</text>
</comment>
<evidence type="ECO:0000259" key="9">
    <source>
        <dbReference type="Pfam" id="PF06241"/>
    </source>
</evidence>
<accession>A0ABD3QUC6</accession>
<dbReference type="GO" id="GO:0012505">
    <property type="term" value="C:endomembrane system"/>
    <property type="evidence" value="ECO:0007669"/>
    <property type="project" value="UniProtKB-SubCell"/>
</dbReference>
<dbReference type="GO" id="GO:0006811">
    <property type="term" value="P:monoatomic ion transport"/>
    <property type="evidence" value="ECO:0007669"/>
    <property type="project" value="UniProtKB-KW"/>
</dbReference>
<evidence type="ECO:0000256" key="2">
    <source>
        <dbReference type="ARBA" id="ARBA00008577"/>
    </source>
</evidence>
<dbReference type="EMBL" id="JABMIG020000010">
    <property type="protein sequence ID" value="KAL3804048.1"/>
    <property type="molecule type" value="Genomic_DNA"/>
</dbReference>
<feature type="domain" description="CASTOR/POLLUX/SYM8 ion channel conserved" evidence="9">
    <location>
        <begin position="571"/>
        <end position="665"/>
    </location>
</feature>
<evidence type="ECO:0000313" key="12">
    <source>
        <dbReference type="Proteomes" id="UP001516023"/>
    </source>
</evidence>
<feature type="domain" description="RCK N-terminal" evidence="10">
    <location>
        <begin position="477"/>
        <end position="534"/>
    </location>
</feature>
<comment type="subcellular location">
    <subcellularLocation>
        <location evidence="1">Endomembrane system</location>
        <topology evidence="1">Multi-pass membrane protein</topology>
    </subcellularLocation>
</comment>
<dbReference type="Pfam" id="PF06241">
    <property type="entry name" value="Castor_Poll_mid"/>
    <property type="match status" value="1"/>
</dbReference>
<name>A0ABD3QUC6_9STRA</name>
<gene>
    <name evidence="11" type="ORF">HJC23_006439</name>
</gene>
<keyword evidence="7 8" id="KW-0472">Membrane</keyword>
<keyword evidence="3" id="KW-0813">Transport</keyword>
<comment type="similarity">
    <text evidence="2">Belongs to the castor/pollux (TC 1.A.1.23) family.</text>
</comment>
<keyword evidence="12" id="KW-1185">Reference proteome</keyword>
<dbReference type="InterPro" id="IPR036721">
    <property type="entry name" value="RCK_C_sf"/>
</dbReference>
<evidence type="ECO:0000313" key="11">
    <source>
        <dbReference type="EMBL" id="KAL3804048.1"/>
    </source>
</evidence>
<dbReference type="InterPro" id="IPR044849">
    <property type="entry name" value="CASTOR/POLLUX/SYM8-like"/>
</dbReference>
<keyword evidence="5 8" id="KW-1133">Transmembrane helix</keyword>
<sequence length="972" mass="108233">MKRPQCTSPVNGDASPEGAEIICANPDDPVDVFNERPALMRKVSFMSSPLSPKNPSGGSSKLNKKPIVKIVKTSVPELNGKYAWVHAYYQNRDRYAATLLDSDADASSNNYNSNNNKNIKNSPVRHPALLYFGADEKQSWIKARKNHCSNSDVIFLPPTTIARLTWFDVFSLYLQYLSMTKFSSPTLADSLQRLMRSLQNYIFPPLSWGLFTVIILPGLLARVATKYTQGQLFHAFSLHTSDFLTFLSFLVGTNAIASFLLSEYNVVKQKADSMQIQRQLRDGAPPSSKPRNNTENRAFTTAEMLEYRVDYYFSTSKWAKVALLLSLTFMLIAVGAGLLAVFLDDHSISNAAWIAWTFVADPGTHADAPEGILVRLVSFCITVGGMIVFALMIGIISDSIGEKVDDLKKGKSRIIESGHSVLLGWNDKSLAIIQQIALANESEGGGTIVVLAESDKETLEDMLTSAVLSKENPLRLLGTEVIFRSGNPLLESELRKISVNTARSVISLSKTQEDMDPDEADANQVRQVMALKTFEEFEGACHVVVEIQDVDNAELCSLVAPNFAEVIVTNDLIGRLMIQCARCPGLASVLEEMMGFEGSEFYIEEWPELIGKTFYEITCRFDDAVPIGIRSSDGKVFINPDNELKVQEGDKILVLAEDNDSYEVNDDSYSPHGYATECISKILEEEKKTEKILFCGWRRDMSDMIAQLDEYVVKGSELWLFNLVPAQERAELLKDKGNKAQLDLKNLRVVNVVGNPIIRRDLNAMCAVDVHGCPTGDTITLDQFDSILILADALAREKGANMMSCDSRSLSSLLIIQDLMTKQYEARKMEDPTINPPCSPVSEILDTRTKSLLKVVDCKGLGYIMSNQIISAVMAQVSEEKDINIVLREILTAEGSETFIRPISRFVDLSEEDTLSFWDVALRARQRREVAIGYKPQDMDFKEAAHLIINPPNKGITRKWSHRDVVVTFALD</sequence>
<evidence type="ECO:0000256" key="5">
    <source>
        <dbReference type="ARBA" id="ARBA00022989"/>
    </source>
</evidence>
<reference evidence="11 12" key="1">
    <citation type="journal article" date="2020" name="G3 (Bethesda)">
        <title>Improved Reference Genome for Cyclotella cryptica CCMP332, a Model for Cell Wall Morphogenesis, Salinity Adaptation, and Lipid Production in Diatoms (Bacillariophyta).</title>
        <authorList>
            <person name="Roberts W.R."/>
            <person name="Downey K.M."/>
            <person name="Ruck E.C."/>
            <person name="Traller J.C."/>
            <person name="Alverson A.J."/>
        </authorList>
    </citation>
    <scope>NUCLEOTIDE SEQUENCE [LARGE SCALE GENOMIC DNA]</scope>
    <source>
        <strain evidence="11 12">CCMP332</strain>
    </source>
</reference>
<feature type="transmembrane region" description="Helical" evidence="8">
    <location>
        <begin position="201"/>
        <end position="223"/>
    </location>
</feature>
<dbReference type="Proteomes" id="UP001516023">
    <property type="component" value="Unassembled WGS sequence"/>
</dbReference>
<proteinExistence type="inferred from homology"/>
<evidence type="ECO:0000256" key="1">
    <source>
        <dbReference type="ARBA" id="ARBA00004127"/>
    </source>
</evidence>
<dbReference type="PANTHER" id="PTHR31563">
    <property type="entry name" value="ION CHANNEL POLLUX-RELATED"/>
    <property type="match status" value="1"/>
</dbReference>
<evidence type="ECO:0000256" key="8">
    <source>
        <dbReference type="SAM" id="Phobius"/>
    </source>
</evidence>
<dbReference type="InterPro" id="IPR010420">
    <property type="entry name" value="CASTOR/POLLUX/SYM8_dom"/>
</dbReference>
<keyword evidence="6" id="KW-0406">Ion transport</keyword>
<evidence type="ECO:0000256" key="6">
    <source>
        <dbReference type="ARBA" id="ARBA00023065"/>
    </source>
</evidence>
<dbReference type="SUPFAM" id="SSF116726">
    <property type="entry name" value="TrkA C-terminal domain-like"/>
    <property type="match status" value="1"/>
</dbReference>
<keyword evidence="4 8" id="KW-0812">Transmembrane</keyword>